<evidence type="ECO:0000256" key="11">
    <source>
        <dbReference type="SAM" id="MobiDB-lite"/>
    </source>
</evidence>
<dbReference type="FunFam" id="3.30.200.20:FF:000475">
    <property type="entry name" value="Serine/threonine-protein kinase"/>
    <property type="match status" value="1"/>
</dbReference>
<keyword evidence="6" id="KW-0418">Kinase</keyword>
<keyword evidence="4" id="KW-0808">Transferase</keyword>
<evidence type="ECO:0000256" key="2">
    <source>
        <dbReference type="ARBA" id="ARBA00012513"/>
    </source>
</evidence>
<dbReference type="InterPro" id="IPR000719">
    <property type="entry name" value="Prot_kinase_dom"/>
</dbReference>
<comment type="caution">
    <text evidence="13">The sequence shown here is derived from an EMBL/GenBank/DDBJ whole genome shotgun (WGS) entry which is preliminary data.</text>
</comment>
<dbReference type="Gene3D" id="1.10.510.10">
    <property type="entry name" value="Transferase(Phosphotransferase) domain 1"/>
    <property type="match status" value="1"/>
</dbReference>
<dbReference type="Gene3D" id="3.30.200.20">
    <property type="entry name" value="Phosphorylase Kinase, domain 1"/>
    <property type="match status" value="1"/>
</dbReference>
<evidence type="ECO:0000313" key="13">
    <source>
        <dbReference type="EMBL" id="PWA22469.1"/>
    </source>
</evidence>
<dbReference type="GO" id="GO:0005524">
    <property type="term" value="F:ATP binding"/>
    <property type="evidence" value="ECO:0007669"/>
    <property type="project" value="UniProtKB-UniRule"/>
</dbReference>
<evidence type="ECO:0000256" key="5">
    <source>
        <dbReference type="ARBA" id="ARBA00022741"/>
    </source>
</evidence>
<dbReference type="PROSITE" id="PS00108">
    <property type="entry name" value="PROTEIN_KINASE_ST"/>
    <property type="match status" value="1"/>
</dbReference>
<evidence type="ECO:0000256" key="9">
    <source>
        <dbReference type="ARBA" id="ARBA00048679"/>
    </source>
</evidence>
<evidence type="ECO:0000256" key="7">
    <source>
        <dbReference type="ARBA" id="ARBA00022840"/>
    </source>
</evidence>
<dbReference type="EMBL" id="NHOQ01001719">
    <property type="protein sequence ID" value="PWA22469.1"/>
    <property type="molecule type" value="Genomic_DNA"/>
</dbReference>
<dbReference type="PROSITE" id="PS50011">
    <property type="entry name" value="PROTEIN_KINASE_DOM"/>
    <property type="match status" value="1"/>
</dbReference>
<dbReference type="InterPro" id="IPR017441">
    <property type="entry name" value="Protein_kinase_ATP_BS"/>
</dbReference>
<dbReference type="PROSITE" id="PS00107">
    <property type="entry name" value="PROTEIN_KINASE_ATP"/>
    <property type="match status" value="1"/>
</dbReference>
<dbReference type="GO" id="GO:0005737">
    <property type="term" value="C:cytoplasm"/>
    <property type="evidence" value="ECO:0007669"/>
    <property type="project" value="TreeGrafter"/>
</dbReference>
<dbReference type="PANTHER" id="PTHR22984">
    <property type="entry name" value="SERINE/THREONINE-PROTEIN KINASE PIM"/>
    <property type="match status" value="1"/>
</dbReference>
<dbReference type="Pfam" id="PF00069">
    <property type="entry name" value="Pkinase"/>
    <property type="match status" value="1"/>
</dbReference>
<dbReference type="GO" id="GO:0043066">
    <property type="term" value="P:negative regulation of apoptotic process"/>
    <property type="evidence" value="ECO:0007669"/>
    <property type="project" value="TreeGrafter"/>
</dbReference>
<dbReference type="InterPro" id="IPR008271">
    <property type="entry name" value="Ser/Thr_kinase_AS"/>
</dbReference>
<keyword evidence="14" id="KW-1185">Reference proteome</keyword>
<keyword evidence="5 10" id="KW-0547">Nucleotide-binding</keyword>
<gene>
    <name evidence="13" type="ORF">CCH79_00015417</name>
</gene>
<evidence type="ECO:0000256" key="4">
    <source>
        <dbReference type="ARBA" id="ARBA00022679"/>
    </source>
</evidence>
<evidence type="ECO:0000259" key="12">
    <source>
        <dbReference type="PROSITE" id="PS50011"/>
    </source>
</evidence>
<evidence type="ECO:0000256" key="6">
    <source>
        <dbReference type="ARBA" id="ARBA00022777"/>
    </source>
</evidence>
<keyword evidence="3" id="KW-0723">Serine/threonine-protein kinase</keyword>
<organism evidence="13 14">
    <name type="scientific">Gambusia affinis</name>
    <name type="common">Western mosquitofish</name>
    <name type="synonym">Heterandria affinis</name>
    <dbReference type="NCBI Taxonomy" id="33528"/>
    <lineage>
        <taxon>Eukaryota</taxon>
        <taxon>Metazoa</taxon>
        <taxon>Chordata</taxon>
        <taxon>Craniata</taxon>
        <taxon>Vertebrata</taxon>
        <taxon>Euteleostomi</taxon>
        <taxon>Actinopterygii</taxon>
        <taxon>Neopterygii</taxon>
        <taxon>Teleostei</taxon>
        <taxon>Neoteleostei</taxon>
        <taxon>Acanthomorphata</taxon>
        <taxon>Ovalentaria</taxon>
        <taxon>Atherinomorphae</taxon>
        <taxon>Cyprinodontiformes</taxon>
        <taxon>Poeciliidae</taxon>
        <taxon>Poeciliinae</taxon>
        <taxon>Gambusia</taxon>
    </lineage>
</organism>
<feature type="binding site" evidence="10">
    <location>
        <position position="461"/>
    </location>
    <ligand>
        <name>ATP</name>
        <dbReference type="ChEBI" id="CHEBI:30616"/>
    </ligand>
</feature>
<comment type="catalytic activity">
    <reaction evidence="8">
        <text>L-threonyl-[protein] + ATP = O-phospho-L-threonyl-[protein] + ADP + H(+)</text>
        <dbReference type="Rhea" id="RHEA:46608"/>
        <dbReference type="Rhea" id="RHEA-COMP:11060"/>
        <dbReference type="Rhea" id="RHEA-COMP:11605"/>
        <dbReference type="ChEBI" id="CHEBI:15378"/>
        <dbReference type="ChEBI" id="CHEBI:30013"/>
        <dbReference type="ChEBI" id="CHEBI:30616"/>
        <dbReference type="ChEBI" id="CHEBI:61977"/>
        <dbReference type="ChEBI" id="CHEBI:456216"/>
        <dbReference type="EC" id="2.7.11.1"/>
    </reaction>
</comment>
<feature type="domain" description="Protein kinase" evidence="12">
    <location>
        <begin position="422"/>
        <end position="678"/>
    </location>
</feature>
<comment type="catalytic activity">
    <reaction evidence="9">
        <text>L-seryl-[protein] + ATP = O-phospho-L-seryl-[protein] + ADP + H(+)</text>
        <dbReference type="Rhea" id="RHEA:17989"/>
        <dbReference type="Rhea" id="RHEA-COMP:9863"/>
        <dbReference type="Rhea" id="RHEA-COMP:11604"/>
        <dbReference type="ChEBI" id="CHEBI:15378"/>
        <dbReference type="ChEBI" id="CHEBI:29999"/>
        <dbReference type="ChEBI" id="CHEBI:30616"/>
        <dbReference type="ChEBI" id="CHEBI:83421"/>
        <dbReference type="ChEBI" id="CHEBI:456216"/>
        <dbReference type="EC" id="2.7.11.1"/>
    </reaction>
</comment>
<comment type="similarity">
    <text evidence="1">Belongs to the protein kinase superfamily. CAMK Ser/Thr protein kinase family. PIM subfamily.</text>
</comment>
<protein>
    <recommendedName>
        <fullName evidence="2">non-specific serine/threonine protein kinase</fullName>
        <ecNumber evidence="2">2.7.11.1</ecNumber>
    </recommendedName>
</protein>
<sequence>MSWAVCSQLSTAKPRSVGQMGCDWSLNGMTLTFCDETHDSYHCYYTAGFVLCGTDEDTRQKLWLCPQAVSYWSLAEFNPQRVYGNLFTKSLQFRKLDHLALGSPSLFHKLISIDDNTCIRYFLRLKRVLSAPSNIFFKHMSAGVVVSLCAKKVVGVAYIQKGGKERVEDMRQVSSGPGIEPVTAASGTGGLQAWGALASTPLEHAPIKPFSDLIVTEGSIPIPSNLSRTNGCNETKSEKLNKVDDLSADEPYAIDSRLTGSQDAGTIVHISSSLKYKNRYLSAEVKDQNADKMREARLGLTSNSRPKKRKISEIETPRKRRRVADKAGPSSSCQEQRTRRMVERKMKEEAEEPSPKAKRKKMELKQDQSKESCCSTDVSAGIRKKNPKRKMEDLDKPTRKRMKMVMEEEKEDSQRAAFLQKYVELHLLGDGGFGSVFAGYRIKGKLPVAIKHIPKDKVVIKDKDENGKEMAMELVIMLKLASEPVPHAAILSLLDWYDLDQELILVMERPMFAEDLLLYLNERGNFIEESEAKVILKQLVEAAVYLQNANIFHRDLKVDNVLIDSSSEDKHIYLIDFGLSCFDDGKQHELLCGTPGHIPLDWMVNSTYKAGPTTVWQLGVVLFEMLHMTRFNINTYISNNLTIWHWLSDDCMDFLSKCLISDPEDRPSLEDLLCHPWLS</sequence>
<dbReference type="InterPro" id="IPR051138">
    <property type="entry name" value="PIM_Ser/Thr_kinase"/>
</dbReference>
<feature type="region of interest" description="Disordered" evidence="11">
    <location>
        <begin position="292"/>
        <end position="377"/>
    </location>
</feature>
<evidence type="ECO:0000256" key="1">
    <source>
        <dbReference type="ARBA" id="ARBA00005505"/>
    </source>
</evidence>
<dbReference type="InterPro" id="IPR011009">
    <property type="entry name" value="Kinase-like_dom_sf"/>
</dbReference>
<evidence type="ECO:0000256" key="8">
    <source>
        <dbReference type="ARBA" id="ARBA00047899"/>
    </source>
</evidence>
<dbReference type="EC" id="2.7.11.1" evidence="2"/>
<dbReference type="SUPFAM" id="SSF56112">
    <property type="entry name" value="Protein kinase-like (PK-like)"/>
    <property type="match status" value="1"/>
</dbReference>
<dbReference type="Proteomes" id="UP000250572">
    <property type="component" value="Unassembled WGS sequence"/>
</dbReference>
<evidence type="ECO:0000313" key="14">
    <source>
        <dbReference type="Proteomes" id="UP000250572"/>
    </source>
</evidence>
<dbReference type="GO" id="GO:0007346">
    <property type="term" value="P:regulation of mitotic cell cycle"/>
    <property type="evidence" value="ECO:0007669"/>
    <property type="project" value="TreeGrafter"/>
</dbReference>
<name>A0A315VGA1_GAMAF</name>
<proteinExistence type="inferred from homology"/>
<dbReference type="AlphaFoldDB" id="A0A315VGA1"/>
<dbReference type="GO" id="GO:0004674">
    <property type="term" value="F:protein serine/threonine kinase activity"/>
    <property type="evidence" value="ECO:0007669"/>
    <property type="project" value="UniProtKB-KW"/>
</dbReference>
<dbReference type="SMART" id="SM00220">
    <property type="entry name" value="S_TKc"/>
    <property type="match status" value="1"/>
</dbReference>
<feature type="compositionally biased region" description="Basic and acidic residues" evidence="11">
    <location>
        <begin position="336"/>
        <end position="348"/>
    </location>
</feature>
<accession>A0A315VGA1</accession>
<evidence type="ECO:0000256" key="10">
    <source>
        <dbReference type="PROSITE-ProRule" id="PRU10141"/>
    </source>
</evidence>
<keyword evidence="7 10" id="KW-0067">ATP-binding</keyword>
<evidence type="ECO:0000256" key="3">
    <source>
        <dbReference type="ARBA" id="ARBA00022527"/>
    </source>
</evidence>
<dbReference type="PANTHER" id="PTHR22984:SF11">
    <property type="entry name" value="AURORA KINASE-RELATED"/>
    <property type="match status" value="1"/>
</dbReference>
<dbReference type="STRING" id="33528.ENSGAFP00000019251"/>
<reference evidence="13 14" key="1">
    <citation type="journal article" date="2018" name="G3 (Bethesda)">
        <title>A High-Quality Reference Genome for the Invasive Mosquitofish Gambusia affinis Using a Chicago Library.</title>
        <authorList>
            <person name="Hoffberg S.L."/>
            <person name="Troendle N.J."/>
            <person name="Glenn T.C."/>
            <person name="Mahmud O."/>
            <person name="Louha S."/>
            <person name="Chalopin D."/>
            <person name="Bennetzen J.L."/>
            <person name="Mauricio R."/>
        </authorList>
    </citation>
    <scope>NUCLEOTIDE SEQUENCE [LARGE SCALE GENOMIC DNA]</scope>
    <source>
        <strain evidence="13">NE01/NJP1002.9</strain>
        <tissue evidence="13">Muscle</tissue>
    </source>
</reference>